<evidence type="ECO:0000313" key="5">
    <source>
        <dbReference type="Proteomes" id="UP000245391"/>
    </source>
</evidence>
<protein>
    <submittedName>
        <fullName evidence="4">Conjugative transposon protein TraJ</fullName>
    </submittedName>
</protein>
<keyword evidence="1" id="KW-0812">Transmembrane</keyword>
<dbReference type="NCBIfam" id="TIGR03782">
    <property type="entry name" value="Bac_Flav_CT_J"/>
    <property type="match status" value="1"/>
</dbReference>
<gene>
    <name evidence="4" type="primary">traJ</name>
    <name evidence="4" type="ORF">DF947_10475</name>
</gene>
<keyword evidence="2" id="KW-0732">Signal</keyword>
<dbReference type="OrthoDB" id="1147144at2"/>
<evidence type="ECO:0000256" key="2">
    <source>
        <dbReference type="SAM" id="SignalP"/>
    </source>
</evidence>
<name>A0A317F3X3_9SPHI</name>
<feature type="transmembrane region" description="Helical" evidence="1">
    <location>
        <begin position="307"/>
        <end position="330"/>
    </location>
</feature>
<sequence>MKTNIICKGLVAAVLITLGSTTILHAQGVADNIKGLSPVLEKLYTTMMPKCEQLSKAGRAIGGFAALWYISSRVWKSLANAEAIDFYPLFRPFVLGFCITFFPMVMALIDGILQPTVSATNEMVKNSDDAIAKMLLEKEKALKSSKVWQMYVGQNSEGDKEKWLRYTHNVKDGEETPEESIIGSLGSDISFSMAKATYRFKNSVKEWLSEILRILFEAAALCINAIRTFQRVILAILGPFVFAIAIFDGLQHTLTAWLAKYINIFLWLPVCNILGSMLNEVQVEMLKHDASQIYETGDTFFSPTDSAFLIFMVIGIVSYMTVPTIAGYIVQAGGGGALTSKITSLASSTASGGMSRVGGGMGNIANAPGDMLDGYRGNTKPSGISGAMGTALGNIGSPSMADKLSGKTDEKS</sequence>
<feature type="signal peptide" evidence="2">
    <location>
        <begin position="1"/>
        <end position="26"/>
    </location>
</feature>
<evidence type="ECO:0000256" key="1">
    <source>
        <dbReference type="SAM" id="Phobius"/>
    </source>
</evidence>
<dbReference type="AlphaFoldDB" id="A0A317F3X3"/>
<keyword evidence="5" id="KW-1185">Reference proteome</keyword>
<accession>A0A317F3X3</accession>
<reference evidence="5" key="1">
    <citation type="submission" date="2018-05" db="EMBL/GenBank/DDBJ databases">
        <title>Pedobacter paludis sp. nov., isolated from wetland soil.</title>
        <authorList>
            <person name="Zhang Y."/>
        </authorList>
    </citation>
    <scope>NUCLEOTIDE SEQUENCE [LARGE SCALE GENOMIC DNA]</scope>
    <source>
        <strain evidence="5">R-8</strain>
    </source>
</reference>
<feature type="transmembrane region" description="Helical" evidence="1">
    <location>
        <begin position="93"/>
        <end position="113"/>
    </location>
</feature>
<dbReference type="InterPro" id="IPR012424">
    <property type="entry name" value="Conjugative_transposon_TraJ_C"/>
</dbReference>
<dbReference type="Pfam" id="PF07863">
    <property type="entry name" value="CtnDOT_TraJ"/>
    <property type="match status" value="1"/>
</dbReference>
<feature type="chain" id="PRO_5016315162" evidence="2">
    <location>
        <begin position="27"/>
        <end position="412"/>
    </location>
</feature>
<proteinExistence type="predicted"/>
<keyword evidence="1" id="KW-0472">Membrane</keyword>
<feature type="domain" description="Conjugative transposon TraJ C-terminal" evidence="3">
    <location>
        <begin position="32"/>
        <end position="406"/>
    </location>
</feature>
<comment type="caution">
    <text evidence="4">The sequence shown here is derived from an EMBL/GenBank/DDBJ whole genome shotgun (WGS) entry which is preliminary data.</text>
</comment>
<dbReference type="InterPro" id="IPR022393">
    <property type="entry name" value="Conjugative_transposon_TraJ"/>
</dbReference>
<feature type="transmembrane region" description="Helical" evidence="1">
    <location>
        <begin position="232"/>
        <end position="250"/>
    </location>
</feature>
<evidence type="ECO:0000259" key="3">
    <source>
        <dbReference type="Pfam" id="PF07863"/>
    </source>
</evidence>
<dbReference type="Proteomes" id="UP000245391">
    <property type="component" value="Unassembled WGS sequence"/>
</dbReference>
<dbReference type="EMBL" id="QGNY01000003">
    <property type="protein sequence ID" value="PWS32186.1"/>
    <property type="molecule type" value="Genomic_DNA"/>
</dbReference>
<keyword evidence="1" id="KW-1133">Transmembrane helix</keyword>
<evidence type="ECO:0000313" key="4">
    <source>
        <dbReference type="EMBL" id="PWS32186.1"/>
    </source>
</evidence>
<organism evidence="4 5">
    <name type="scientific">Pedobacter paludis</name>
    <dbReference type="NCBI Taxonomy" id="2203212"/>
    <lineage>
        <taxon>Bacteria</taxon>
        <taxon>Pseudomonadati</taxon>
        <taxon>Bacteroidota</taxon>
        <taxon>Sphingobacteriia</taxon>
        <taxon>Sphingobacteriales</taxon>
        <taxon>Sphingobacteriaceae</taxon>
        <taxon>Pedobacter</taxon>
    </lineage>
</organism>
<dbReference type="RefSeq" id="WP_109929634.1">
    <property type="nucleotide sequence ID" value="NZ_QGNY01000003.1"/>
</dbReference>